<dbReference type="OrthoDB" id="1932925at2759"/>
<evidence type="ECO:0000313" key="3">
    <source>
        <dbReference type="Proteomes" id="UP000187283"/>
    </source>
</evidence>
<dbReference type="AlphaFoldDB" id="A0A1R1X9B5"/>
<organism evidence="2 3">
    <name type="scientific">Smittium culicis</name>
    <dbReference type="NCBI Taxonomy" id="133412"/>
    <lineage>
        <taxon>Eukaryota</taxon>
        <taxon>Fungi</taxon>
        <taxon>Fungi incertae sedis</taxon>
        <taxon>Zoopagomycota</taxon>
        <taxon>Kickxellomycotina</taxon>
        <taxon>Harpellomycetes</taxon>
        <taxon>Harpellales</taxon>
        <taxon>Legeriomycetaceae</taxon>
        <taxon>Smittium</taxon>
    </lineage>
</organism>
<evidence type="ECO:0000313" key="2">
    <source>
        <dbReference type="EMBL" id="OMJ11234.1"/>
    </source>
</evidence>
<keyword evidence="3" id="KW-1185">Reference proteome</keyword>
<evidence type="ECO:0000256" key="1">
    <source>
        <dbReference type="SAM" id="Phobius"/>
    </source>
</evidence>
<feature type="transmembrane region" description="Helical" evidence="1">
    <location>
        <begin position="212"/>
        <end position="231"/>
    </location>
</feature>
<keyword evidence="1" id="KW-0472">Membrane</keyword>
<protein>
    <submittedName>
        <fullName evidence="2">Uncharacterized protein</fullName>
    </submittedName>
</protein>
<gene>
    <name evidence="2" type="ORF">AYI70_g9856</name>
</gene>
<dbReference type="EMBL" id="LSSN01004608">
    <property type="protein sequence ID" value="OMJ11234.1"/>
    <property type="molecule type" value="Genomic_DNA"/>
</dbReference>
<keyword evidence="1" id="KW-1133">Transmembrane helix</keyword>
<comment type="caution">
    <text evidence="2">The sequence shown here is derived from an EMBL/GenBank/DDBJ whole genome shotgun (WGS) entry which is preliminary data.</text>
</comment>
<name>A0A1R1X9B5_9FUNG</name>
<keyword evidence="1" id="KW-0812">Transmembrane</keyword>
<sequence length="240" mass="27409">MTSFKVKNIQAIYLRDNFLNDTRVLDLFQDLNNLKIYKSPINALNSLLKSFDSKTTISKDSKNILIIGTGHHFLRNKYDLGGIANWKKAIDNIYNIDDSNVENSNLKLYISPVVPVVKEKLTPVQYETIQSNAIEYMNTYLSTKKSSISFPVVWADMVKGRPESTIDGIRYGQPLEIELMNVLHNHMCNSLLRKKDLNNQYFCCVDYPPPSYPVAFLFILFIILLPLIILLQQSVGLATP</sequence>
<proteinExistence type="predicted"/>
<accession>A0A1R1X9B5</accession>
<dbReference type="Proteomes" id="UP000187283">
    <property type="component" value="Unassembled WGS sequence"/>
</dbReference>
<reference evidence="2 3" key="1">
    <citation type="submission" date="2017-01" db="EMBL/GenBank/DDBJ databases">
        <authorList>
            <person name="Mah S.A."/>
            <person name="Swanson W.J."/>
            <person name="Moy G.W."/>
            <person name="Vacquier V.D."/>
        </authorList>
    </citation>
    <scope>NUCLEOTIDE SEQUENCE [LARGE SCALE GENOMIC DNA]</scope>
    <source>
        <strain evidence="2 3">GSMNP</strain>
    </source>
</reference>